<evidence type="ECO:0000256" key="1">
    <source>
        <dbReference type="SAM" id="Phobius"/>
    </source>
</evidence>
<dbReference type="STRING" id="272123.Anacy_3893"/>
<keyword evidence="1" id="KW-0812">Transmembrane</keyword>
<dbReference type="PATRIC" id="fig|272123.3.peg.4231"/>
<dbReference type="OrthoDB" id="516185at2"/>
<evidence type="ECO:0000313" key="2">
    <source>
        <dbReference type="EMBL" id="AFZ59265.1"/>
    </source>
</evidence>
<dbReference type="eggNOG" id="ENOG50324Q2">
    <property type="taxonomic scope" value="Bacteria"/>
</dbReference>
<proteinExistence type="predicted"/>
<feature type="transmembrane region" description="Helical" evidence="1">
    <location>
        <begin position="100"/>
        <end position="117"/>
    </location>
</feature>
<keyword evidence="3" id="KW-1185">Reference proteome</keyword>
<reference evidence="3" key="1">
    <citation type="journal article" date="2013" name="Proc. Natl. Acad. Sci. U.S.A.">
        <title>Improving the coverage of the cyanobacterial phylum using diversity-driven genome sequencing.</title>
        <authorList>
            <person name="Shih P.M."/>
            <person name="Wu D."/>
            <person name="Latifi A."/>
            <person name="Axen S.D."/>
            <person name="Fewer D.P."/>
            <person name="Talla E."/>
            <person name="Calteau A."/>
            <person name="Cai F."/>
            <person name="Tandeau de Marsac N."/>
            <person name="Rippka R."/>
            <person name="Herdman M."/>
            <person name="Sivonen K."/>
            <person name="Coursin T."/>
            <person name="Laurent T."/>
            <person name="Goodwin L."/>
            <person name="Nolan M."/>
            <person name="Davenport K.W."/>
            <person name="Han C.S."/>
            <person name="Rubin E.M."/>
            <person name="Eisen J.A."/>
            <person name="Woyke T."/>
            <person name="Gugger M."/>
            <person name="Kerfeld C.A."/>
        </authorList>
    </citation>
    <scope>NUCLEOTIDE SEQUENCE [LARGE SCALE GENOMIC DNA]</scope>
    <source>
        <strain evidence="3">ATCC 27899 / PCC 7122</strain>
    </source>
</reference>
<dbReference type="Proteomes" id="UP000010474">
    <property type="component" value="Chromosome"/>
</dbReference>
<name>K9ZLR9_ANACC</name>
<feature type="transmembrane region" description="Helical" evidence="1">
    <location>
        <begin position="23"/>
        <end position="56"/>
    </location>
</feature>
<dbReference type="AlphaFoldDB" id="K9ZLR9"/>
<gene>
    <name evidence="2" type="ordered locus">Anacy_3893</name>
</gene>
<keyword evidence="1" id="KW-0472">Membrane</keyword>
<dbReference type="KEGG" id="acy:Anacy_3893"/>
<sequence>MAPNKNILSEILSSSPNFFSQLVFGFILTIIANFTGASLILSLFIGIMGGVTLGWFTTVNENNPQIPDVASNDGIDAALKYWLFFMFSCLFLGYSAPISILFGGIAALGGGWIIAWWRSKETTRTQLLDDILEAKEEDIDQPSQRTIKRNKRLSTRRYRRTSGSFNFRFWQRK</sequence>
<keyword evidence="1" id="KW-1133">Transmembrane helix</keyword>
<dbReference type="EMBL" id="CP003659">
    <property type="protein sequence ID" value="AFZ59265.1"/>
    <property type="molecule type" value="Genomic_DNA"/>
</dbReference>
<dbReference type="RefSeq" id="WP_015215885.1">
    <property type="nucleotide sequence ID" value="NC_019771.1"/>
</dbReference>
<accession>K9ZLR9</accession>
<protein>
    <submittedName>
        <fullName evidence="2">Uncharacterized protein</fullName>
    </submittedName>
</protein>
<dbReference type="HOGENOM" id="CLU_1576886_0_0_3"/>
<evidence type="ECO:0000313" key="3">
    <source>
        <dbReference type="Proteomes" id="UP000010474"/>
    </source>
</evidence>
<organism evidence="2 3">
    <name type="scientific">Anabaena cylindrica (strain ATCC 27899 / PCC 7122)</name>
    <dbReference type="NCBI Taxonomy" id="272123"/>
    <lineage>
        <taxon>Bacteria</taxon>
        <taxon>Bacillati</taxon>
        <taxon>Cyanobacteriota</taxon>
        <taxon>Cyanophyceae</taxon>
        <taxon>Nostocales</taxon>
        <taxon>Nostocaceae</taxon>
        <taxon>Anabaena</taxon>
    </lineage>
</organism>